<dbReference type="EMBL" id="JASZZN010000011">
    <property type="protein sequence ID" value="MDM4016941.1"/>
    <property type="molecule type" value="Genomic_DNA"/>
</dbReference>
<dbReference type="SMART" id="SM00710">
    <property type="entry name" value="PbH1"/>
    <property type="match status" value="13"/>
</dbReference>
<feature type="compositionally biased region" description="Polar residues" evidence="1">
    <location>
        <begin position="1545"/>
        <end position="1556"/>
    </location>
</feature>
<evidence type="ECO:0000313" key="4">
    <source>
        <dbReference type="Proteomes" id="UP001239462"/>
    </source>
</evidence>
<dbReference type="SMART" id="SM00235">
    <property type="entry name" value="ZnMc"/>
    <property type="match status" value="1"/>
</dbReference>
<dbReference type="InterPro" id="IPR006026">
    <property type="entry name" value="Peptidase_Metallo"/>
</dbReference>
<dbReference type="Gene3D" id="3.40.390.10">
    <property type="entry name" value="Collagenase (Catalytic Domain)"/>
    <property type="match status" value="1"/>
</dbReference>
<evidence type="ECO:0000256" key="1">
    <source>
        <dbReference type="SAM" id="MobiDB-lite"/>
    </source>
</evidence>
<dbReference type="Proteomes" id="UP001239462">
    <property type="component" value="Unassembled WGS sequence"/>
</dbReference>
<feature type="region of interest" description="Disordered" evidence="1">
    <location>
        <begin position="1853"/>
        <end position="1885"/>
    </location>
</feature>
<dbReference type="Pfam" id="PF20009">
    <property type="entry name" value="GEVED"/>
    <property type="match status" value="1"/>
</dbReference>
<feature type="region of interest" description="Disordered" evidence="1">
    <location>
        <begin position="1545"/>
        <end position="1573"/>
    </location>
</feature>
<gene>
    <name evidence="3" type="ORF">QTN89_15950</name>
</gene>
<dbReference type="RefSeq" id="WP_289164505.1">
    <property type="nucleotide sequence ID" value="NZ_JASZZN010000011.1"/>
</dbReference>
<dbReference type="Gene3D" id="1.10.1330.10">
    <property type="entry name" value="Dockerin domain"/>
    <property type="match status" value="1"/>
</dbReference>
<organism evidence="3 4">
    <name type="scientific">Roseiconus lacunae</name>
    <dbReference type="NCBI Taxonomy" id="2605694"/>
    <lineage>
        <taxon>Bacteria</taxon>
        <taxon>Pseudomonadati</taxon>
        <taxon>Planctomycetota</taxon>
        <taxon>Planctomycetia</taxon>
        <taxon>Pirellulales</taxon>
        <taxon>Pirellulaceae</taxon>
        <taxon>Roseiconus</taxon>
    </lineage>
</organism>
<dbReference type="InterPro" id="IPR002105">
    <property type="entry name" value="Dockerin_1_rpt"/>
</dbReference>
<protein>
    <submittedName>
        <fullName evidence="3">Tandem-95 repeat protein</fullName>
    </submittedName>
</protein>
<feature type="region of interest" description="Disordered" evidence="1">
    <location>
        <begin position="1"/>
        <end position="25"/>
    </location>
</feature>
<dbReference type="InterPro" id="IPR024079">
    <property type="entry name" value="MetalloPept_cat_dom_sf"/>
</dbReference>
<dbReference type="Pfam" id="PF17963">
    <property type="entry name" value="Big_9"/>
    <property type="match status" value="3"/>
</dbReference>
<sequence length="5596" mass="592947">MSFRRLGSRVKKSSSRQRVNKRQQSRHNLLQKLEDRRMLAGPELIAIRPDSGALLFDGDTLNVAPREFNLLFKGGADIDEASITSDSIKLVRSGGDGSFTEGNEVDVALGYLGLVNPGSTDASDLQQIVFRTASQATHNAQDPAYSFPDDTYQIQILGTGTGPLTNRTGEAFTDGTDFTRTFRLDLGSQVISVIPQPITQSPYTQALDEVVVYFDNQVLEPSQVEDPAYYRLVNTAESLDASDDLTTLPQTVTYNAAENSVLLKFANDIPEGTYRLDIGQSGGDDATLESALKIGTILDSTPFDGSGFLGDANGVSDDATDIDLYSMQINAGSMLFASTTSNSTVSSVRARLLDGSGAELADVTVAAGASILSGVPISMTGEYFLELSSGDGSTGMYGLNVSVTGSPLSTDDDNSSFNTATTIGNLAGSTVRITSDIRPQSIPLPPRAGSEDEPGHREIQRETHTGLTGTTPTLPAPVQVVNYYFPDTLGTNTSGSPYQNLITEKEKQIVREIFEIYAEISGYEFVESSATAPGGDQLMIGKGDMRSVDPTLSPGSVAGLASGAFSVLDGSVFDDSNRFFGDGFTETMFHEIGHSLGLGHSYDIPSNQGVGVPNDVLPGDHDVVHLQRIAPPNSTDIDMYEFTLEEPGRFRAETIAERRATPSLLDTALTLYREVDGEYELVAQNDQYFGADSFIDLHLEPGHYFVGVTSTGNTQYDPRIADSGYNGSTDGIYDLQLSFDAERDGALTDADGTAIDGDADGTPGGVYSFWFQASDLDTTIYVSKRSDTTNGPEGAGTLANPYDEIDWAFEKAGNRIVVPLDAASSISDGENFTIDDGINTTTFTFGLGGSDPIDITAATSPADVAAAIEASINNAIADGRLTGAVSATVVGRTIEFTGINNLDIGGSDTLLRTPNIVQVLADSGVDGNVDTLGDNRPYLVGFDTESNALADGGEFLVPQGVTAMVQAGALFKMRKANLDAGSFGTRSINRSHGAIQVLGTPTRSVFMRSLHNDTVGGDSDGVGPAAQSGDFGGIVFRDDSDLEDIGVFLNYVNHADINNGGGKVFVDANELLFTPIYIQDARPTVSFNYISSSNGAALSASPDSFDDSLDRIGPDIAGNYLDGNVIDALFVRVVTPLGGTIDKLDVSGRFDDTDIPHLLTENLIINGAAGGPTLDGGVLTARTAGRLMIDPGVVVKMDGARIEVERGAGTLIAEGTINRPVIFTSIADDRFGGSGSFNTEPAGFTSPTPGDWGGLYFGQATLGSIDNSYIAYAGGASPVEGGSATFNAIEIHQSDVRVANTTLQNNASGNASRNNTTGRGANAASVIYVRGAQPILVNNEIYDNAGAAIFANANSLNFDNLVDRGRSTGAADAFTQISGNQGPLVRLNRLENNDINGLLVRGEVLTTESVWDDTDMVHVVSGEVIVENFHTYGGLKLLSSNSESLVIKFADANSGFTASGSGAEIDDRIGGTIQVLGLPGKPVVMTSLSDDSIGVGFTPSGEINFNTNNSAGITSGTAGDWRGLLFEEFSNDRNVSVVREAENPVTNGTDVNNRPLTAQDLGTLAPNEKSGDENRRLGFEVSGFISPSDADDVDVYQFEGTAGTEIWIDIDRTSTALDAIVEVVNASGTVLARSIRSGENLANELFDATLTENPLLGGDHYTQNFRDPGFRYTLPGTPGTTGTYFVRVRSNPTSSSDIRSLAGDSRGQYQLQIRLRQVQEFPGSTVRYSDIRFANTAIDVRGLPAHSPIIAEAGETSGESFGGAQQLVNLLETDMAAIGLSGSISAPTDADWYQFELTQTGIQVIPGVNDGAGTIAVVFDIDYADGAVRADTTVAVYDEDQNLIFVGREGDIEDDQQSSLQSQDLSRGSLGDKDPYIGPIHLTPGTESSPKRFYVAVMSNDQQPSALNGIFQASPSNAGNQLVRLEPNNSVERIIEDHLGFQGYVSGSPAGAAQINPRQTDGLFDVSSQNAVEQYVKPFTLQDVGLYVATDQPEDNNNFGDDDYLYTVDAYQNSRWLTRVTAQGTTNDNLVNGVDDIQDVVVRSDGRMYGYQRLNGDGANVGALVEIDPTTGATTLVRADGIAGQNPTPNTSVYSNQVLNDFGRTRGADQFTTSDDVDALTFRRLRDTGGANPTPEYDLWYVVRESDAASKLYRATSDGDATLRRSTTPDPGGAIINNYGIIGDIQRSDVTYETHTLYFADPGNPTNRTEVRVRSKIAGEAGQFTLNINRTGGNTNADVTGVNFNTNTININIGINNGTGATAQTVVDELNNDVDSNQLVTAVIMRGNANNRGDGNGGTAGDIISETIDIVGSDGSSGGPLEGRVTGVAFADWYGTGNLFGVTDAGEFLEIDPSDATLVNVVNAADTIGVDGLSFEGLSLGPQNVEGGIYKNTLFAVTDQGEIVAFDTDGNGFFAFSTGDSAQIVRTDAGDTDGVFTLTTDAAGTGRHTTRPIAVDAPGRVSINEMQTIDVVGAGFGGTFTLSFVDDIQAISSPSQPITSGADSFIFVEDVSEFPASGEFVIQINDEQMRVTSVTTLGFNVVRGHNGTTATTHPDTATIFEVVDSPLLSAVSTPVTKTTTTDIDSTPGTGTFDIDSNLGLPSTPFLIRVDDEEMRVTNIVGTQLTVERGVNGTDVEAHSNGASLFVVDDVIQVVDPLPFPTTGGFNIRVGAEEMEVVSVSGNNFTVRRAINGTVEDSHSIFTTVNKVETTDPLDYNATTVEIDTALEDLASIGAGNVIVTGGPLTGLPTSASITVEFVNDLAAKNLQPLWGSSTDLIGDEIQSISTADGVYTGDFQLRFGGETTAATIPFDATPADIEAALLSLSSIGTGDVVVFGAGADLTEGPIFVQFTGNLADRNVALITVENDTMLNTEIQEILIQGNPDGGTFDIEFNGPAANNLTGAVVVDFDFTAAQILTAIEAQFPALAGSFDVTTNYKANGSLNRVRIEFIDQLAGVDVDDLTVTNNLTDSTALSVMGETIRDFRLVSNTISINEVRQGSTVDVSTLTEADGVISVLDALLELPDFNPGDITAAGVLPSPANGVSLIFGGAYTGVDVPLLQPNNSLNDPTSTANVFLQAAAGSGDANSFLIQSSGMLESGSAPIGIAFSPLDFNLWHPTTRRGTDAGHGVNAAPDDTRLYTDLDRVYDTGESQRVFDEGDGAVSWQFGFEQWQQNQNNNSEQYLQYLPGVNAQFGILTTEFHSDLSSNPAIVDNGKGTYNFPGGALGTLTTNSFDLVDTAATDRPTLYFNYFLETENHGGSNLDSDRNDPFRDSARVFISPDGGVTWELVATNSSQLSNPNPNNGPGTAELPGFLSHLSDAGLNSARPQSEDRQIVQELFDNTGTWRQARVDLSKYAGMTGLMMRVDFSTAGSMNDSSIVRIDGQVNPNNVADAAPYGEFAANANNRRSIRSTDNLFEGFYLDDIIIGYAERGEMITGTNADANLTDLQSTARTQDLDGMAFPDIVTGAYQLEIRRTGEFAVLAPETPVVAQLFDTNDRHILEGDETATVTFEPSTFVPPLNSVPGTQPWAVTSTNPSTGTQSLESPTMTFDTATFEATLADLGSSQTEAGVIEFSYNVSSTLDEYGLRFLIDGVPQSLSLITGETPVGDSTLASGETGYRTVQFAFGLGDHTFTWVYDGEGSGTAPIEGQHKAFIDNIRLIQGATGLLADRNRERPQGVLVLDANRITDAANVGINIQAGAAEAPGVPHAGSLINFPQLNADRYIPGVVVQNNVIAGSSAIRFAGEANNSANRTVSFGRILNNTLVGENQSGTGIEIVGQASPTVMNNLIADFGTGVIDGGIGSIIRSNYYQENAGNGATGISPIVGTNGDPLFVDAANRNFYLVNGNQAIDNAQITEQDRFDFLNFKTELGIPASPILAPDRDQFGQLRIEPDSSPVADRGAIENQDVDAPYATLLNPIDNDANDLDPSPTVVMVNDPLLDNFTILLGDGRGPNSPFEGTGINGLTVDDPNDATISAQAVRVEQDGQLLVQDVDYLLAYNQTSGVLRLTPLSTLWEPASIYTIRLDNSLISDRAGNKLRSNQVNGETRFTIIIPPVEIDFGDAPDSYGTLLASNGARHTISDSRTPRLGVEIDGEPNGVPSFDAMADDFSGDFDDEDGFNVGTFFGMAATDGLFLASSASNPTSNPADVVGFLNPNDPAGTVLSFDVVGDGVLDAWIDFNADGDFNDFGEKVIDGLAVTDGSNQTRIVTPNTAARGLTYARFRISDNGVSDPDGIGIGGEVEDYQVRVLDVDATDARDDDFYTVLEDHVLTVDGSNFSGLIDNDVLPNVEFIQPRVVVNGTLVAGTTDTYRTANGQVRIDDAAAGLFTYTPDTDFEGIDTFEYAVSTQRNEGPEFLATADFATVSIEVLHYNAPPVFDIPATLELNEDDPDSWTIDPFFMNVAGGDPMFGNDEGMENVTFSIVELTSDPAGLMTQLPVVTDNSAIQFFPAADQHGTVVYEITATDDGSPIESTTKLLTVSIRPINDPPRIDPNLVNTGEVNDADDAWSVDANGFITYTLREDNTPAIGQPQEEYFIPLSRDPSVVGYNPIGILDVFTVGPPNEADPTTVGGNQTLSLDSVPTQTSLGGTLRMGTNDDGIVGLFYTPLKDYNNQIGAFDEFTYTVIDDGQSWINGGLVDDPKTAINVVRFNLNPVNDRPEFEINLPPANPSDPFGPRETIETLEDAAPTLINNFVFNVAAGSTTSALDETNPVSGQSTTFSINPLSFAAGQGSEFFSLYPTISPEGIFEFQAAPNVFGSFDFEIVLTDDGPSDASRGDLTTSIARTITIDVLPINDPPVVRPDADPLEFRIDEDGSVEIMVNGTAGNPGLLDVFSPGPDNESENIVPGGNQTLSMRAPIPTSSTFEGTIEEIRENGILVGLRYMPKEDFVGTDTFTYTVTDDGVTVDFGTDGVAKADPRIATNTVKIVVDPLNDMPQYSGPANVVVDEDAGTVSISSWANNVLAGPPSALDELETQDVFFTITQVGGTQGMFANGPVAVIDPVTRSATLDFETAPDANGSAIFEVQLTDVPDDGTPSMSTAVRTFTVTINAVNDIPTFDRVPGVITVNEDSAPYSETWATNISPGPADESSQTVRFEVVTPTDAQGLFQQLPTVGDDGVLRFLPAANANGIVDLTVTAIDSAGASAAPVMLRIEITPENDIPVAVGDNIATDEDALLTIPEADLLANDIDPDINNPDDTLSIVWPGGPRLSLSGARVTFNSTTRELTYDPSTSFTLQALSGSEQVVDSFTYQVVDSAGETSNVVTVSLTVSGINDAPVALDDAPTLNPDGPTIIEILDNDSDIDGTLDPSTIEITLQPAFGSISIDDEGVVTFNAFSSFAQEDVFRYRIRDNDGVFSQEATVTIQANAAPTVRDDQAAAFLDESVDINVVVNDEDPDAAPGAPNNGLDLQSIQIVTEPLNGEAVPRGDGTIRYIPADGFLGIDTFQYTITDLEGRTSSPATVRVQVSGSRLQNPDLNADVNDDGNISPIDALLVINHLARSGQGSVPVTNQDVGPPYYDVNGDQLISPVDALAVINELARRQSSGGFGEGEATTEELLDEAIEAPFAMDFIDQFVTDDDDEDDRLNALDAAFGDLL</sequence>
<name>A0ABT7PKB1_9BACT</name>
<feature type="domain" description="Peptidase metallopeptidase" evidence="2">
    <location>
        <begin position="470"/>
        <end position="632"/>
    </location>
</feature>
<dbReference type="InterPro" id="IPR045474">
    <property type="entry name" value="GEVED"/>
</dbReference>
<dbReference type="InterPro" id="IPR011050">
    <property type="entry name" value="Pectin_lyase_fold/virulence"/>
</dbReference>
<dbReference type="SUPFAM" id="SSF51126">
    <property type="entry name" value="Pectin lyase-like"/>
    <property type="match status" value="1"/>
</dbReference>
<feature type="region of interest" description="Disordered" evidence="1">
    <location>
        <begin position="3293"/>
        <end position="3313"/>
    </location>
</feature>
<dbReference type="InterPro" id="IPR006626">
    <property type="entry name" value="PbH1"/>
</dbReference>
<proteinExistence type="predicted"/>
<evidence type="ECO:0000259" key="2">
    <source>
        <dbReference type="SMART" id="SM00235"/>
    </source>
</evidence>
<dbReference type="Gene3D" id="2.60.40.2810">
    <property type="match status" value="1"/>
</dbReference>
<feature type="compositionally biased region" description="Low complexity" evidence="1">
    <location>
        <begin position="1857"/>
        <end position="1866"/>
    </location>
</feature>
<reference evidence="3 4" key="1">
    <citation type="submission" date="2023-06" db="EMBL/GenBank/DDBJ databases">
        <title>Roseiconus lacunae JC819 isolated from Gulf of Mannar region, Tamil Nadu.</title>
        <authorList>
            <person name="Pk S."/>
            <person name="Ch S."/>
            <person name="Ch V.R."/>
        </authorList>
    </citation>
    <scope>NUCLEOTIDE SEQUENCE [LARGE SCALE GENOMIC DNA]</scope>
    <source>
        <strain evidence="3 4">JC819</strain>
    </source>
</reference>
<dbReference type="NCBIfam" id="NF012211">
    <property type="entry name" value="tand_rpt_95"/>
    <property type="match status" value="3"/>
</dbReference>
<keyword evidence="4" id="KW-1185">Reference proteome</keyword>
<comment type="caution">
    <text evidence="3">The sequence shown here is derived from an EMBL/GenBank/DDBJ whole genome shotgun (WGS) entry which is preliminary data.</text>
</comment>
<dbReference type="SUPFAM" id="SSF63446">
    <property type="entry name" value="Type I dockerin domain"/>
    <property type="match status" value="1"/>
</dbReference>
<dbReference type="Gene3D" id="2.60.120.380">
    <property type="match status" value="3"/>
</dbReference>
<dbReference type="InterPro" id="IPR036439">
    <property type="entry name" value="Dockerin_dom_sf"/>
</dbReference>
<dbReference type="SUPFAM" id="SSF55486">
    <property type="entry name" value="Metalloproteases ('zincins'), catalytic domain"/>
    <property type="match status" value="1"/>
</dbReference>
<evidence type="ECO:0000313" key="3">
    <source>
        <dbReference type="EMBL" id="MDM4016941.1"/>
    </source>
</evidence>
<dbReference type="Pfam" id="PF00404">
    <property type="entry name" value="Dockerin_1"/>
    <property type="match status" value="1"/>
</dbReference>
<accession>A0ABT7PKB1</accession>